<dbReference type="InterPro" id="IPR002195">
    <property type="entry name" value="Dihydroorotase_CS"/>
</dbReference>
<comment type="pathway">
    <text evidence="6">Pyrimidine metabolism; UMP biosynthesis via de novo pathway; (S)-dihydroorotate from bicarbonate: step 3/3.</text>
</comment>
<evidence type="ECO:0000313" key="8">
    <source>
        <dbReference type="EMBL" id="HIZ23137.1"/>
    </source>
</evidence>
<reference evidence="8" key="1">
    <citation type="journal article" date="2021" name="PeerJ">
        <title>Extensive microbial diversity within the chicken gut microbiome revealed by metagenomics and culture.</title>
        <authorList>
            <person name="Gilroy R."/>
            <person name="Ravi A."/>
            <person name="Getino M."/>
            <person name="Pursley I."/>
            <person name="Horton D.L."/>
            <person name="Alikhan N.F."/>
            <person name="Baker D."/>
            <person name="Gharbi K."/>
            <person name="Hall N."/>
            <person name="Watson M."/>
            <person name="Adriaenssens E.M."/>
            <person name="Foster-Nyarko E."/>
            <person name="Jarju S."/>
            <person name="Secka A."/>
            <person name="Antonio M."/>
            <person name="Oren A."/>
            <person name="Chaudhuri R.R."/>
            <person name="La Ragione R."/>
            <person name="Hildebrand F."/>
            <person name="Pallen M.J."/>
        </authorList>
    </citation>
    <scope>NUCLEOTIDE SEQUENCE</scope>
    <source>
        <strain evidence="8">14324</strain>
    </source>
</reference>
<keyword evidence="5 6" id="KW-0665">Pyrimidine biosynthesis</keyword>
<evidence type="ECO:0000256" key="4">
    <source>
        <dbReference type="ARBA" id="ARBA00022801"/>
    </source>
</evidence>
<feature type="binding site" evidence="6">
    <location>
        <position position="154"/>
    </location>
    <ligand>
        <name>Zn(2+)</name>
        <dbReference type="ChEBI" id="CHEBI:29105"/>
        <label>2</label>
    </ligand>
</feature>
<keyword evidence="6" id="KW-0862">Zinc</keyword>
<sequence>MGILIRGGRILDAATKKDMTGDLYIKDNVISKIGEHLEIQEEEDLEIDAAGAWVMPGIIDLHVHFRDPGQTQKEDIETGGRAAAHGGITTVVTMPNTSPVIDDPDRVNYVHNKAAQVAGIHVLQAGAITKGEGGKELSDIEGMVKAGIPALSEDGKSVMNSRILKEAMECAAKYDLPIFDHCEDIDLRGNGCINEDKNAERLHLPGISSSTEDAIAARDILLAVETGVRLHLCHCSTEGVAKMMKHVEEAGLGKQITAEVCPHHFILTSDDIPRDDPNYKMNPPLRTREDVKALIKGLKEGYIKVISTDHAPHTAKDKAGSMRNAAFGIVGLETSLALTYTELVEKGILTPLQMVEKMCWNPAQILRRKTGSLQEGYPADVILVDVAEEYAIDKNNFLSKGKNTPFHGRKVKGKVLYTICGGRIVYQEKN</sequence>
<dbReference type="AlphaFoldDB" id="A0A9D2DTS7"/>
<evidence type="ECO:0000313" key="9">
    <source>
        <dbReference type="Proteomes" id="UP000824041"/>
    </source>
</evidence>
<feature type="domain" description="Amidohydrolase-related" evidence="7">
    <location>
        <begin position="53"/>
        <end position="425"/>
    </location>
</feature>
<feature type="binding site" evidence="6">
    <location>
        <position position="64"/>
    </location>
    <ligand>
        <name>Zn(2+)</name>
        <dbReference type="ChEBI" id="CHEBI:29105"/>
        <label>1</label>
    </ligand>
</feature>
<dbReference type="PROSITE" id="PS00482">
    <property type="entry name" value="DIHYDROOROTASE_1"/>
    <property type="match status" value="1"/>
</dbReference>
<keyword evidence="4 6" id="KW-0378">Hydrolase</keyword>
<dbReference type="GO" id="GO:0005737">
    <property type="term" value="C:cytoplasm"/>
    <property type="evidence" value="ECO:0007669"/>
    <property type="project" value="TreeGrafter"/>
</dbReference>
<dbReference type="SUPFAM" id="SSF51556">
    <property type="entry name" value="Metallo-dependent hydrolases"/>
    <property type="match status" value="1"/>
</dbReference>
<evidence type="ECO:0000256" key="2">
    <source>
        <dbReference type="ARBA" id="ARBA00010286"/>
    </source>
</evidence>
<dbReference type="EC" id="3.5.2.3" evidence="6"/>
<dbReference type="InterPro" id="IPR004722">
    <property type="entry name" value="DHOase"/>
</dbReference>
<dbReference type="Proteomes" id="UP000824041">
    <property type="component" value="Unassembled WGS sequence"/>
</dbReference>
<dbReference type="GO" id="GO:0006145">
    <property type="term" value="P:purine nucleobase catabolic process"/>
    <property type="evidence" value="ECO:0007669"/>
    <property type="project" value="TreeGrafter"/>
</dbReference>
<dbReference type="InterPro" id="IPR050138">
    <property type="entry name" value="DHOase/Allantoinase_Hydrolase"/>
</dbReference>
<feature type="binding site" evidence="6">
    <location>
        <position position="309"/>
    </location>
    <ligand>
        <name>Zn(2+)</name>
        <dbReference type="ChEBI" id="CHEBI:29105"/>
        <label>1</label>
    </ligand>
</feature>
<feature type="active site" evidence="6">
    <location>
        <position position="309"/>
    </location>
</feature>
<protein>
    <recommendedName>
        <fullName evidence="6">Dihydroorotase</fullName>
        <shortName evidence="6">DHOase</shortName>
        <ecNumber evidence="6">3.5.2.3</ecNumber>
    </recommendedName>
</protein>
<evidence type="ECO:0000259" key="7">
    <source>
        <dbReference type="Pfam" id="PF01979"/>
    </source>
</evidence>
<dbReference type="HAMAP" id="MF_00220_B">
    <property type="entry name" value="PyrC_classI_B"/>
    <property type="match status" value="1"/>
</dbReference>
<proteinExistence type="inferred from homology"/>
<evidence type="ECO:0000256" key="6">
    <source>
        <dbReference type="HAMAP-Rule" id="MF_00220"/>
    </source>
</evidence>
<comment type="function">
    <text evidence="1 6">Catalyzes the reversible cyclization of carbamoyl aspartate to dihydroorotate.</text>
</comment>
<feature type="binding site" evidence="6">
    <location>
        <position position="234"/>
    </location>
    <ligand>
        <name>Zn(2+)</name>
        <dbReference type="ChEBI" id="CHEBI:29105"/>
        <label>2</label>
    </ligand>
</feature>
<organism evidence="8 9">
    <name type="scientific">Candidatus Blautia faecigallinarum</name>
    <dbReference type="NCBI Taxonomy" id="2838488"/>
    <lineage>
        <taxon>Bacteria</taxon>
        <taxon>Bacillati</taxon>
        <taxon>Bacillota</taxon>
        <taxon>Clostridia</taxon>
        <taxon>Lachnospirales</taxon>
        <taxon>Lachnospiraceae</taxon>
        <taxon>Blautia</taxon>
    </lineage>
</organism>
<dbReference type="InterPro" id="IPR006680">
    <property type="entry name" value="Amidohydro-rel"/>
</dbReference>
<feature type="binding site" evidence="6">
    <location>
        <begin position="327"/>
        <end position="328"/>
    </location>
    <ligand>
        <name>substrate</name>
    </ligand>
</feature>
<dbReference type="PANTHER" id="PTHR43668">
    <property type="entry name" value="ALLANTOINASE"/>
    <property type="match status" value="1"/>
</dbReference>
<dbReference type="GO" id="GO:0004038">
    <property type="term" value="F:allantoinase activity"/>
    <property type="evidence" value="ECO:0007669"/>
    <property type="project" value="TreeGrafter"/>
</dbReference>
<dbReference type="GO" id="GO:0044205">
    <property type="term" value="P:'de novo' UMP biosynthetic process"/>
    <property type="evidence" value="ECO:0007669"/>
    <property type="project" value="UniProtKB-UniRule"/>
</dbReference>
<gene>
    <name evidence="6" type="primary">pyrC</name>
    <name evidence="8" type="ORF">IAA21_10135</name>
</gene>
<feature type="binding site" evidence="6">
    <location>
        <position position="313"/>
    </location>
    <ligand>
        <name>substrate</name>
    </ligand>
</feature>
<dbReference type="Gene3D" id="2.30.40.10">
    <property type="entry name" value="Urease, subunit C, domain 1"/>
    <property type="match status" value="2"/>
</dbReference>
<keyword evidence="3 6" id="KW-0479">Metal-binding</keyword>
<accession>A0A9D2DTS7</accession>
<comment type="similarity">
    <text evidence="2 6">Belongs to the metallo-dependent hydrolases superfamily. DHOase family. Class I DHOase subfamily.</text>
</comment>
<evidence type="ECO:0000256" key="3">
    <source>
        <dbReference type="ARBA" id="ARBA00022723"/>
    </source>
</evidence>
<evidence type="ECO:0000256" key="1">
    <source>
        <dbReference type="ARBA" id="ARBA00002368"/>
    </source>
</evidence>
<feature type="binding site" evidence="6">
    <location>
        <position position="282"/>
    </location>
    <ligand>
        <name>substrate</name>
    </ligand>
</feature>
<dbReference type="Pfam" id="PF01979">
    <property type="entry name" value="Amidohydro_1"/>
    <property type="match status" value="1"/>
</dbReference>
<feature type="binding site" evidence="6">
    <location>
        <position position="96"/>
    </location>
    <ligand>
        <name>substrate</name>
    </ligand>
</feature>
<comment type="catalytic activity">
    <reaction evidence="6">
        <text>(S)-dihydroorotate + H2O = N-carbamoyl-L-aspartate + H(+)</text>
        <dbReference type="Rhea" id="RHEA:24296"/>
        <dbReference type="ChEBI" id="CHEBI:15377"/>
        <dbReference type="ChEBI" id="CHEBI:15378"/>
        <dbReference type="ChEBI" id="CHEBI:30864"/>
        <dbReference type="ChEBI" id="CHEBI:32814"/>
        <dbReference type="EC" id="3.5.2.3"/>
    </reaction>
</comment>
<comment type="cofactor">
    <cofactor evidence="6">
        <name>Zn(2+)</name>
        <dbReference type="ChEBI" id="CHEBI:29105"/>
    </cofactor>
    <text evidence="6">Binds 2 Zn(2+) ions per subunit.</text>
</comment>
<dbReference type="GO" id="GO:0008270">
    <property type="term" value="F:zinc ion binding"/>
    <property type="evidence" value="ECO:0007669"/>
    <property type="project" value="UniProtKB-UniRule"/>
</dbReference>
<feature type="binding site" evidence="6">
    <location>
        <begin position="64"/>
        <end position="66"/>
    </location>
    <ligand>
        <name>substrate</name>
    </ligand>
</feature>
<dbReference type="NCBIfam" id="TIGR00857">
    <property type="entry name" value="pyrC_multi"/>
    <property type="match status" value="1"/>
</dbReference>
<feature type="binding site" evidence="6">
    <location>
        <position position="62"/>
    </location>
    <ligand>
        <name>Zn(2+)</name>
        <dbReference type="ChEBI" id="CHEBI:29105"/>
        <label>1</label>
    </ligand>
</feature>
<evidence type="ECO:0000256" key="5">
    <source>
        <dbReference type="ARBA" id="ARBA00022975"/>
    </source>
</evidence>
<dbReference type="GO" id="GO:0004151">
    <property type="term" value="F:dihydroorotase activity"/>
    <property type="evidence" value="ECO:0007669"/>
    <property type="project" value="UniProtKB-UniRule"/>
</dbReference>
<comment type="caution">
    <text evidence="8">The sequence shown here is derived from an EMBL/GenBank/DDBJ whole genome shotgun (WGS) entry which is preliminary data.</text>
</comment>
<dbReference type="PROSITE" id="PS00483">
    <property type="entry name" value="DIHYDROOROTASE_2"/>
    <property type="match status" value="1"/>
</dbReference>
<dbReference type="InterPro" id="IPR032466">
    <property type="entry name" value="Metal_Hydrolase"/>
</dbReference>
<name>A0A9D2DTS7_9FIRM</name>
<feature type="binding site" evidence="6">
    <location>
        <position position="154"/>
    </location>
    <ligand>
        <name>Zn(2+)</name>
        <dbReference type="ChEBI" id="CHEBI:29105"/>
        <label>1</label>
    </ligand>
</feature>
<dbReference type="Gene3D" id="3.20.20.140">
    <property type="entry name" value="Metal-dependent hydrolases"/>
    <property type="match status" value="1"/>
</dbReference>
<dbReference type="PANTHER" id="PTHR43668:SF2">
    <property type="entry name" value="ALLANTOINASE"/>
    <property type="match status" value="1"/>
</dbReference>
<reference evidence="8" key="2">
    <citation type="submission" date="2021-04" db="EMBL/GenBank/DDBJ databases">
        <authorList>
            <person name="Gilroy R."/>
        </authorList>
    </citation>
    <scope>NUCLEOTIDE SEQUENCE</scope>
    <source>
        <strain evidence="8">14324</strain>
    </source>
</reference>
<dbReference type="EMBL" id="DXBU01000136">
    <property type="protein sequence ID" value="HIZ23137.1"/>
    <property type="molecule type" value="Genomic_DNA"/>
</dbReference>
<dbReference type="CDD" id="cd01317">
    <property type="entry name" value="DHOase_IIa"/>
    <property type="match status" value="1"/>
</dbReference>
<dbReference type="InterPro" id="IPR011059">
    <property type="entry name" value="Metal-dep_hydrolase_composite"/>
</dbReference>
<feature type="binding site" evidence="6">
    <location>
        <position position="181"/>
    </location>
    <ligand>
        <name>Zn(2+)</name>
        <dbReference type="ChEBI" id="CHEBI:29105"/>
        <label>2</label>
    </ligand>
</feature>
<dbReference type="SUPFAM" id="SSF51338">
    <property type="entry name" value="Composite domain of metallo-dependent hydrolases"/>
    <property type="match status" value="1"/>
</dbReference>